<evidence type="ECO:0000313" key="3">
    <source>
        <dbReference type="EMBL" id="PIR76109.1"/>
    </source>
</evidence>
<evidence type="ECO:0000256" key="1">
    <source>
        <dbReference type="SAM" id="Phobius"/>
    </source>
</evidence>
<keyword evidence="1" id="KW-1133">Transmembrane helix</keyword>
<name>A0A2H0TVC5_9BACT</name>
<dbReference type="EMBL" id="PFBY01000041">
    <property type="protein sequence ID" value="PIR76109.1"/>
    <property type="molecule type" value="Genomic_DNA"/>
</dbReference>
<evidence type="ECO:0000259" key="2">
    <source>
        <dbReference type="Pfam" id="PF00535"/>
    </source>
</evidence>
<dbReference type="InterPro" id="IPR001173">
    <property type="entry name" value="Glyco_trans_2-like"/>
</dbReference>
<dbReference type="Pfam" id="PF00535">
    <property type="entry name" value="Glycos_transf_2"/>
    <property type="match status" value="1"/>
</dbReference>
<evidence type="ECO:0000313" key="4">
    <source>
        <dbReference type="Proteomes" id="UP000231530"/>
    </source>
</evidence>
<sequence>METNNFSIVVCTYNRLEYLKKCIAALRDIQFSTFEIIIVNDGSVDGTKQFLDTLEDEKITVIHHQSNQGLSASRNTGIAHTTFDFIAFTDDDCEVDKQWLTELSKGFSHSNIGFVIGQTFYISIHYKGYFPERLVSNPNAKWPMGCNIAYQKKVFETCGGFDTFFFRYNNEDSEMAIRVVSHGFLYTRASDAIVYHQAMDWTPASLLRSTRNASVWPVLKKKYPKHYLFFDPPVTYTLIVHIKDYVYVMLAPLLIPLLFIRYVMHGKRDVKIFFIKWPIYLLLRRYYIYKEAIKHRVLMF</sequence>
<comment type="caution">
    <text evidence="3">The sequence shown here is derived from an EMBL/GenBank/DDBJ whole genome shotgun (WGS) entry which is preliminary data.</text>
</comment>
<dbReference type="InterPro" id="IPR029044">
    <property type="entry name" value="Nucleotide-diphossugar_trans"/>
</dbReference>
<gene>
    <name evidence="3" type="ORF">COU32_03795</name>
</gene>
<dbReference type="PANTHER" id="PTHR43685">
    <property type="entry name" value="GLYCOSYLTRANSFERASE"/>
    <property type="match status" value="1"/>
</dbReference>
<dbReference type="SUPFAM" id="SSF53448">
    <property type="entry name" value="Nucleotide-diphospho-sugar transferases"/>
    <property type="match status" value="1"/>
</dbReference>
<accession>A0A2H0TVC5</accession>
<reference evidence="4" key="1">
    <citation type="submission" date="2017-09" db="EMBL/GenBank/DDBJ databases">
        <title>Depth-based differentiation of microbial function through sediment-hosted aquifers and enrichment of novel symbionts in the deep terrestrial subsurface.</title>
        <authorList>
            <person name="Probst A.J."/>
            <person name="Ladd B."/>
            <person name="Jarett J.K."/>
            <person name="Geller-Mcgrath D.E."/>
            <person name="Sieber C.M.K."/>
            <person name="Emerson J.B."/>
            <person name="Anantharaman K."/>
            <person name="Thomas B.C."/>
            <person name="Malmstrom R."/>
            <person name="Stieglmeier M."/>
            <person name="Klingl A."/>
            <person name="Woyke T."/>
            <person name="Ryan C.M."/>
            <person name="Banfield J.F."/>
        </authorList>
    </citation>
    <scope>NUCLEOTIDE SEQUENCE [LARGE SCALE GENOMIC DNA]</scope>
</reference>
<organism evidence="3 4">
    <name type="scientific">Candidatus Magasanikbacteria bacterium CG10_big_fil_rev_8_21_14_0_10_42_10</name>
    <dbReference type="NCBI Taxonomy" id="1974649"/>
    <lineage>
        <taxon>Bacteria</taxon>
        <taxon>Candidatus Magasanikiibacteriota</taxon>
    </lineage>
</organism>
<proteinExistence type="predicted"/>
<protein>
    <recommendedName>
        <fullName evidence="2">Glycosyltransferase 2-like domain-containing protein</fullName>
    </recommendedName>
</protein>
<feature type="domain" description="Glycosyltransferase 2-like" evidence="2">
    <location>
        <begin position="7"/>
        <end position="163"/>
    </location>
</feature>
<dbReference type="Proteomes" id="UP000231530">
    <property type="component" value="Unassembled WGS sequence"/>
</dbReference>
<feature type="non-terminal residue" evidence="3">
    <location>
        <position position="300"/>
    </location>
</feature>
<dbReference type="PANTHER" id="PTHR43685:SF2">
    <property type="entry name" value="GLYCOSYLTRANSFERASE 2-LIKE DOMAIN-CONTAINING PROTEIN"/>
    <property type="match status" value="1"/>
</dbReference>
<dbReference type="AlphaFoldDB" id="A0A2H0TVC5"/>
<dbReference type="Gene3D" id="3.90.550.10">
    <property type="entry name" value="Spore Coat Polysaccharide Biosynthesis Protein SpsA, Chain A"/>
    <property type="match status" value="1"/>
</dbReference>
<keyword evidence="1" id="KW-0812">Transmembrane</keyword>
<feature type="transmembrane region" description="Helical" evidence="1">
    <location>
        <begin position="245"/>
        <end position="264"/>
    </location>
</feature>
<dbReference type="CDD" id="cd00761">
    <property type="entry name" value="Glyco_tranf_GTA_type"/>
    <property type="match status" value="1"/>
</dbReference>
<dbReference type="InterPro" id="IPR050834">
    <property type="entry name" value="Glycosyltransf_2"/>
</dbReference>
<keyword evidence="1" id="KW-0472">Membrane</keyword>